<dbReference type="RefSeq" id="WP_089023860.1">
    <property type="nucleotide sequence ID" value="NZ_NIQC01000018.1"/>
</dbReference>
<keyword evidence="11 17" id="KW-0472">Membrane</keyword>
<evidence type="ECO:0000256" key="6">
    <source>
        <dbReference type="ARBA" id="ARBA00022692"/>
    </source>
</evidence>
<keyword evidence="6 17" id="KW-0812">Transmembrane</keyword>
<keyword evidence="12 17" id="KW-0046">Antibiotic resistance</keyword>
<reference evidence="18 19" key="1">
    <citation type="submission" date="2017-06" db="EMBL/GenBank/DDBJ databases">
        <title>Draft Genome Sequence of Natranaerobius trueperi halophilic, alkalithermophilic bacteria from soda lakes.</title>
        <authorList>
            <person name="Zhao B."/>
        </authorList>
    </citation>
    <scope>NUCLEOTIDE SEQUENCE [LARGE SCALE GENOMIC DNA]</scope>
    <source>
        <strain evidence="18 19">DSM 18760</strain>
    </source>
</reference>
<gene>
    <name evidence="17" type="primary">uppP</name>
    <name evidence="18" type="ORF">CDO51_08545</name>
</gene>
<dbReference type="InterPro" id="IPR003824">
    <property type="entry name" value="UppP"/>
</dbReference>
<name>A0A226BZ74_9FIRM</name>
<feature type="transmembrane region" description="Helical" evidence="17">
    <location>
        <begin position="6"/>
        <end position="27"/>
    </location>
</feature>
<dbReference type="OrthoDB" id="9808289at2"/>
<evidence type="ECO:0000256" key="14">
    <source>
        <dbReference type="ARBA" id="ARBA00032707"/>
    </source>
</evidence>
<sequence length="271" mass="29881">MFEMIILGIIQGITEFLPVSSSAHLVIGEKIMGLEIPGLYFEVILHLASLFALIVYFNSEVSDLLKKSIKYMYTKSTIYEQTFRFFKFLLYATIVTGVIGVCLESILDDQIKDLTVTGAALLITGILLIYIENSKKAHFIFLNHDSDLTFKNCLVIGAFQGLSIIPGLSRSGMTVIGGLLQGYSKSITLKISFLLAFPVIIGSFIYKLPELILTTNSSINLSWNQIIISFITCFLASLVGIKGLIGIVKNNKLTIFAVYVIVLGIMILIVS</sequence>
<dbReference type="Proteomes" id="UP000214588">
    <property type="component" value="Unassembled WGS sequence"/>
</dbReference>
<evidence type="ECO:0000313" key="18">
    <source>
        <dbReference type="EMBL" id="OWZ83430.1"/>
    </source>
</evidence>
<comment type="miscellaneous">
    <text evidence="17">Bacitracin is thought to be involved in the inhibition of peptidoglycan synthesis by sequestering undecaprenyl diphosphate, thereby reducing the pool of lipid carrier available.</text>
</comment>
<evidence type="ECO:0000256" key="1">
    <source>
        <dbReference type="ARBA" id="ARBA00004651"/>
    </source>
</evidence>
<evidence type="ECO:0000256" key="7">
    <source>
        <dbReference type="ARBA" id="ARBA00022801"/>
    </source>
</evidence>
<comment type="subcellular location">
    <subcellularLocation>
        <location evidence="1 17">Cell membrane</location>
        <topology evidence="1 17">Multi-pass membrane protein</topology>
    </subcellularLocation>
</comment>
<evidence type="ECO:0000256" key="13">
    <source>
        <dbReference type="ARBA" id="ARBA00023316"/>
    </source>
</evidence>
<feature type="transmembrane region" description="Helical" evidence="17">
    <location>
        <begin position="253"/>
        <end position="270"/>
    </location>
</feature>
<dbReference type="Pfam" id="PF02673">
    <property type="entry name" value="BacA"/>
    <property type="match status" value="1"/>
</dbReference>
<feature type="transmembrane region" description="Helical" evidence="17">
    <location>
        <begin position="187"/>
        <end position="206"/>
    </location>
</feature>
<dbReference type="GO" id="GO:0050380">
    <property type="term" value="F:undecaprenyl-diphosphatase activity"/>
    <property type="evidence" value="ECO:0007669"/>
    <property type="project" value="UniProtKB-UniRule"/>
</dbReference>
<comment type="caution">
    <text evidence="18">The sequence shown here is derived from an EMBL/GenBank/DDBJ whole genome shotgun (WGS) entry which is preliminary data.</text>
</comment>
<proteinExistence type="inferred from homology"/>
<dbReference type="GO" id="GO:0009252">
    <property type="term" value="P:peptidoglycan biosynthetic process"/>
    <property type="evidence" value="ECO:0007669"/>
    <property type="project" value="UniProtKB-KW"/>
</dbReference>
<dbReference type="GO" id="GO:0008360">
    <property type="term" value="P:regulation of cell shape"/>
    <property type="evidence" value="ECO:0007669"/>
    <property type="project" value="UniProtKB-KW"/>
</dbReference>
<dbReference type="GO" id="GO:0005886">
    <property type="term" value="C:plasma membrane"/>
    <property type="evidence" value="ECO:0007669"/>
    <property type="project" value="UniProtKB-SubCell"/>
</dbReference>
<evidence type="ECO:0000256" key="3">
    <source>
        <dbReference type="ARBA" id="ARBA00012374"/>
    </source>
</evidence>
<feature type="transmembrane region" description="Helical" evidence="17">
    <location>
        <begin position="39"/>
        <end position="57"/>
    </location>
</feature>
<evidence type="ECO:0000256" key="5">
    <source>
        <dbReference type="ARBA" id="ARBA00022475"/>
    </source>
</evidence>
<accession>A0A226BZ74</accession>
<evidence type="ECO:0000256" key="15">
    <source>
        <dbReference type="ARBA" id="ARBA00032932"/>
    </source>
</evidence>
<feature type="transmembrane region" description="Helical" evidence="17">
    <location>
        <begin position="226"/>
        <end position="246"/>
    </location>
</feature>
<keyword evidence="10 17" id="KW-1133">Transmembrane helix</keyword>
<evidence type="ECO:0000256" key="17">
    <source>
        <dbReference type="HAMAP-Rule" id="MF_01006"/>
    </source>
</evidence>
<keyword evidence="8 17" id="KW-0133">Cell shape</keyword>
<evidence type="ECO:0000256" key="10">
    <source>
        <dbReference type="ARBA" id="ARBA00022989"/>
    </source>
</evidence>
<evidence type="ECO:0000256" key="4">
    <source>
        <dbReference type="ARBA" id="ARBA00021581"/>
    </source>
</evidence>
<keyword evidence="13 17" id="KW-0961">Cell wall biogenesis/degradation</keyword>
<dbReference type="GO" id="GO:0071555">
    <property type="term" value="P:cell wall organization"/>
    <property type="evidence" value="ECO:0007669"/>
    <property type="project" value="UniProtKB-KW"/>
</dbReference>
<evidence type="ECO:0000256" key="12">
    <source>
        <dbReference type="ARBA" id="ARBA00023251"/>
    </source>
</evidence>
<dbReference type="EC" id="3.6.1.27" evidence="3 17"/>
<dbReference type="GO" id="GO:0046677">
    <property type="term" value="P:response to antibiotic"/>
    <property type="evidence" value="ECO:0007669"/>
    <property type="project" value="UniProtKB-UniRule"/>
</dbReference>
<comment type="catalytic activity">
    <reaction evidence="16 17">
        <text>di-trans,octa-cis-undecaprenyl diphosphate + H2O = di-trans,octa-cis-undecaprenyl phosphate + phosphate + H(+)</text>
        <dbReference type="Rhea" id="RHEA:28094"/>
        <dbReference type="ChEBI" id="CHEBI:15377"/>
        <dbReference type="ChEBI" id="CHEBI:15378"/>
        <dbReference type="ChEBI" id="CHEBI:43474"/>
        <dbReference type="ChEBI" id="CHEBI:58405"/>
        <dbReference type="ChEBI" id="CHEBI:60392"/>
        <dbReference type="EC" id="3.6.1.27"/>
    </reaction>
</comment>
<evidence type="ECO:0000256" key="16">
    <source>
        <dbReference type="ARBA" id="ARBA00047594"/>
    </source>
</evidence>
<evidence type="ECO:0000256" key="9">
    <source>
        <dbReference type="ARBA" id="ARBA00022984"/>
    </source>
</evidence>
<keyword evidence="5 17" id="KW-1003">Cell membrane</keyword>
<dbReference type="AlphaFoldDB" id="A0A226BZ74"/>
<evidence type="ECO:0000256" key="11">
    <source>
        <dbReference type="ARBA" id="ARBA00023136"/>
    </source>
</evidence>
<comment type="function">
    <text evidence="17">Catalyzes the dephosphorylation of undecaprenyl diphosphate (UPP). Confers resistance to bacitracin.</text>
</comment>
<keyword evidence="19" id="KW-1185">Reference proteome</keyword>
<dbReference type="EMBL" id="NIQC01000018">
    <property type="protein sequence ID" value="OWZ83430.1"/>
    <property type="molecule type" value="Genomic_DNA"/>
</dbReference>
<protein>
    <recommendedName>
        <fullName evidence="4 17">Undecaprenyl-diphosphatase</fullName>
        <ecNumber evidence="3 17">3.6.1.27</ecNumber>
    </recommendedName>
    <alternativeName>
        <fullName evidence="15 17">Bacitracin resistance protein</fullName>
    </alternativeName>
    <alternativeName>
        <fullName evidence="14 17">Undecaprenyl pyrophosphate phosphatase</fullName>
    </alternativeName>
</protein>
<dbReference type="HAMAP" id="MF_01006">
    <property type="entry name" value="Undec_diphosphatase"/>
    <property type="match status" value="1"/>
</dbReference>
<dbReference type="PANTHER" id="PTHR30622:SF2">
    <property type="entry name" value="UNDECAPRENYL-DIPHOSPHATASE"/>
    <property type="match status" value="1"/>
</dbReference>
<evidence type="ECO:0000313" key="19">
    <source>
        <dbReference type="Proteomes" id="UP000214588"/>
    </source>
</evidence>
<keyword evidence="9 17" id="KW-0573">Peptidoglycan synthesis</keyword>
<comment type="similarity">
    <text evidence="2 17">Belongs to the UppP family.</text>
</comment>
<keyword evidence="7 17" id="KW-0378">Hydrolase</keyword>
<feature type="transmembrane region" description="Helical" evidence="17">
    <location>
        <begin position="88"/>
        <end position="107"/>
    </location>
</feature>
<feature type="transmembrane region" description="Helical" evidence="17">
    <location>
        <begin position="114"/>
        <end position="131"/>
    </location>
</feature>
<evidence type="ECO:0000256" key="2">
    <source>
        <dbReference type="ARBA" id="ARBA00010621"/>
    </source>
</evidence>
<evidence type="ECO:0000256" key="8">
    <source>
        <dbReference type="ARBA" id="ARBA00022960"/>
    </source>
</evidence>
<organism evidence="18 19">
    <name type="scientific">Natranaerobius trueperi</name>
    <dbReference type="NCBI Taxonomy" id="759412"/>
    <lineage>
        <taxon>Bacteria</taxon>
        <taxon>Bacillati</taxon>
        <taxon>Bacillota</taxon>
        <taxon>Clostridia</taxon>
        <taxon>Natranaerobiales</taxon>
        <taxon>Natranaerobiaceae</taxon>
        <taxon>Natranaerobius</taxon>
    </lineage>
</organism>
<dbReference type="PANTHER" id="PTHR30622">
    <property type="entry name" value="UNDECAPRENYL-DIPHOSPHATASE"/>
    <property type="match status" value="1"/>
</dbReference>